<keyword evidence="7" id="KW-1185">Reference proteome</keyword>
<feature type="modified residue" description="N6-(pyridoxal phosphate)lysine" evidence="4">
    <location>
        <position position="184"/>
    </location>
</feature>
<dbReference type="InterPro" id="IPR015422">
    <property type="entry name" value="PyrdxlP-dep_Trfase_small"/>
</dbReference>
<dbReference type="OrthoDB" id="9804264at2"/>
<dbReference type="Gene3D" id="3.90.1150.10">
    <property type="entry name" value="Aspartate Aminotransferase, domain 1"/>
    <property type="match status" value="1"/>
</dbReference>
<accession>A0A545U499</accession>
<evidence type="ECO:0000256" key="5">
    <source>
        <dbReference type="RuleBase" id="RU004508"/>
    </source>
</evidence>
<dbReference type="Gene3D" id="3.40.640.10">
    <property type="entry name" value="Type I PLP-dependent aspartate aminotransferase-like (Major domain)"/>
    <property type="match status" value="1"/>
</dbReference>
<dbReference type="Pfam" id="PF01041">
    <property type="entry name" value="DegT_DnrJ_EryC1"/>
    <property type="match status" value="1"/>
</dbReference>
<gene>
    <name evidence="6" type="ORF">FKG94_06080</name>
</gene>
<dbReference type="Proteomes" id="UP000319732">
    <property type="component" value="Unassembled WGS sequence"/>
</dbReference>
<evidence type="ECO:0000313" key="7">
    <source>
        <dbReference type="Proteomes" id="UP000319732"/>
    </source>
</evidence>
<comment type="caution">
    <text evidence="6">The sequence shown here is derived from an EMBL/GenBank/DDBJ whole genome shotgun (WGS) entry which is preliminary data.</text>
</comment>
<dbReference type="GO" id="GO:0008483">
    <property type="term" value="F:transaminase activity"/>
    <property type="evidence" value="ECO:0007669"/>
    <property type="project" value="UniProtKB-KW"/>
</dbReference>
<dbReference type="InterPro" id="IPR015424">
    <property type="entry name" value="PyrdxlP-dep_Trfase"/>
</dbReference>
<dbReference type="AlphaFoldDB" id="A0A545U499"/>
<dbReference type="PANTHER" id="PTHR30244:SF42">
    <property type="entry name" value="UDP-2-ACETAMIDO-2-DEOXY-3-OXO-D-GLUCURONATE AMINOTRANSFERASE"/>
    <property type="match status" value="1"/>
</dbReference>
<evidence type="ECO:0000256" key="4">
    <source>
        <dbReference type="PIRSR" id="PIRSR000390-2"/>
    </source>
</evidence>
<name>A0A545U499_9GAMM</name>
<evidence type="ECO:0000313" key="6">
    <source>
        <dbReference type="EMBL" id="TQV84223.1"/>
    </source>
</evidence>
<dbReference type="PANTHER" id="PTHR30244">
    <property type="entry name" value="TRANSAMINASE"/>
    <property type="match status" value="1"/>
</dbReference>
<keyword evidence="6" id="KW-0032">Aminotransferase</keyword>
<organism evidence="6 7">
    <name type="scientific">Exilibacterium tricleocarpae</name>
    <dbReference type="NCBI Taxonomy" id="2591008"/>
    <lineage>
        <taxon>Bacteria</taxon>
        <taxon>Pseudomonadati</taxon>
        <taxon>Pseudomonadota</taxon>
        <taxon>Gammaproteobacteria</taxon>
        <taxon>Cellvibrionales</taxon>
        <taxon>Cellvibrionaceae</taxon>
        <taxon>Exilibacterium</taxon>
    </lineage>
</organism>
<evidence type="ECO:0000256" key="2">
    <source>
        <dbReference type="ARBA" id="ARBA00037999"/>
    </source>
</evidence>
<dbReference type="RefSeq" id="WP_142903303.1">
    <property type="nucleotide sequence ID" value="NZ_ML660089.1"/>
</dbReference>
<keyword evidence="1 4" id="KW-0663">Pyridoxal phosphate</keyword>
<evidence type="ECO:0000256" key="1">
    <source>
        <dbReference type="ARBA" id="ARBA00022898"/>
    </source>
</evidence>
<dbReference type="InterPro" id="IPR015421">
    <property type="entry name" value="PyrdxlP-dep_Trfase_major"/>
</dbReference>
<sequence>MQFIDLNAQYRQIEKEINRRIKGVLEHGQYILGPEVSELEASLASFVGVRNCIAVSSGTDALLISLMALGVGHDDEVIVPAFTYIAPAEIVALLGAKPIYVDVDKKTYNLDPQLLEAAITENTKAVIPVSLYGQCADFDEINQIAEKYKLPVIEDGAQSFGALYKGRRSCGLTTVGTTSFFPSKPLGGYGDGGAVFTNDDELATVMRQISKHGQDYRYHHVRVGVNGRIDTLQAAVLLAKLVIFPQELELRGELGAKYTKLFNDICPEVKTPFINEWNSCVYAQYTIVLEHRDCVVNHLKQAGIPTAIHYPMSLNKQPAISDDAAFVPVSERLAKHVLSIPMHPNLSEEEQLIVVEELNRACTKAKIKTFGT</sequence>
<comment type="similarity">
    <text evidence="2 5">Belongs to the DegT/DnrJ/EryC1 family.</text>
</comment>
<proteinExistence type="inferred from homology"/>
<dbReference type="FunFam" id="3.40.640.10:FF:000089">
    <property type="entry name" value="Aminotransferase, DegT/DnrJ/EryC1/StrS family"/>
    <property type="match status" value="1"/>
</dbReference>
<dbReference type="EMBL" id="VHSG01000006">
    <property type="protein sequence ID" value="TQV84223.1"/>
    <property type="molecule type" value="Genomic_DNA"/>
</dbReference>
<evidence type="ECO:0000256" key="3">
    <source>
        <dbReference type="PIRSR" id="PIRSR000390-1"/>
    </source>
</evidence>
<reference evidence="6 7" key="1">
    <citation type="submission" date="2019-06" db="EMBL/GenBank/DDBJ databases">
        <title>Whole genome sequence for Cellvibrionaceae sp. R142.</title>
        <authorList>
            <person name="Wang G."/>
        </authorList>
    </citation>
    <scope>NUCLEOTIDE SEQUENCE [LARGE SCALE GENOMIC DNA]</scope>
    <source>
        <strain evidence="6 7">R142</strain>
    </source>
</reference>
<dbReference type="GO" id="GO:0000271">
    <property type="term" value="P:polysaccharide biosynthetic process"/>
    <property type="evidence" value="ECO:0007669"/>
    <property type="project" value="TreeGrafter"/>
</dbReference>
<keyword evidence="6" id="KW-0808">Transferase</keyword>
<dbReference type="SUPFAM" id="SSF53383">
    <property type="entry name" value="PLP-dependent transferases"/>
    <property type="match status" value="1"/>
</dbReference>
<dbReference type="GO" id="GO:0030170">
    <property type="term" value="F:pyridoxal phosphate binding"/>
    <property type="evidence" value="ECO:0007669"/>
    <property type="project" value="TreeGrafter"/>
</dbReference>
<dbReference type="PIRSF" id="PIRSF000390">
    <property type="entry name" value="PLP_StrS"/>
    <property type="match status" value="1"/>
</dbReference>
<feature type="active site" description="Proton acceptor" evidence="3">
    <location>
        <position position="184"/>
    </location>
</feature>
<dbReference type="InterPro" id="IPR000653">
    <property type="entry name" value="DegT/StrS_aminotransferase"/>
</dbReference>
<dbReference type="CDD" id="cd00616">
    <property type="entry name" value="AHBA_syn"/>
    <property type="match status" value="1"/>
</dbReference>
<protein>
    <submittedName>
        <fullName evidence="6">DegT/DnrJ/EryC1/StrS family aminotransferase</fullName>
    </submittedName>
</protein>